<organism evidence="1 2">
    <name type="scientific">Helianthus annuus</name>
    <name type="common">Common sunflower</name>
    <dbReference type="NCBI Taxonomy" id="4232"/>
    <lineage>
        <taxon>Eukaryota</taxon>
        <taxon>Viridiplantae</taxon>
        <taxon>Streptophyta</taxon>
        <taxon>Embryophyta</taxon>
        <taxon>Tracheophyta</taxon>
        <taxon>Spermatophyta</taxon>
        <taxon>Magnoliopsida</taxon>
        <taxon>eudicotyledons</taxon>
        <taxon>Gunneridae</taxon>
        <taxon>Pentapetalae</taxon>
        <taxon>asterids</taxon>
        <taxon>campanulids</taxon>
        <taxon>Asterales</taxon>
        <taxon>Asteraceae</taxon>
        <taxon>Asteroideae</taxon>
        <taxon>Heliantheae alliance</taxon>
        <taxon>Heliantheae</taxon>
        <taxon>Helianthus</taxon>
    </lineage>
</organism>
<dbReference type="PANTHER" id="PTHR47150:SF5">
    <property type="entry name" value="OS07G0546750 PROTEIN"/>
    <property type="match status" value="1"/>
</dbReference>
<dbReference type="OMA" id="GIYSEWG"/>
<dbReference type="InterPro" id="IPR006912">
    <property type="entry name" value="Harbinger_derived_prot"/>
</dbReference>
<dbReference type="AlphaFoldDB" id="A0A251SRD0"/>
<protein>
    <submittedName>
        <fullName evidence="1">Putative harbinger transposase-derived protein</fullName>
    </submittedName>
</protein>
<keyword evidence="2" id="KW-1185">Reference proteome</keyword>
<dbReference type="PANTHER" id="PTHR47150">
    <property type="entry name" value="OS12G0169200 PROTEIN"/>
    <property type="match status" value="1"/>
</dbReference>
<sequence>MMKKMFRRRFRMSRNLFLRIFRDLEEKYDYFQQKPDVTGQLGFSMWQKVTAALRQLAYGNSSDIMDDSLKMSARVARETLHNFCSCILELYRKRYLRKPFVSDMQQILEHHADYHGLPGMLGSLDCMKWHWELCPTQWQGAHTSGFHGVPAIMLEAVASQDLWIWHAFFGMPGSHNDITIINHSPLFNDRVNGIGPKGTFFVNRVEYMYGYYLVDGIYSEWGVFVKSFTRHGTSDPKRLKFNRVQMAARKDVERAFGVLKKRWRILAMPCRLWDKDQIGNVMYTCIILHNMILEDEGRAVVTYYDDDDPQPGNVTDEDKAANEFLIKSRDIHQNLRADLVEHVSTIPGFETDEDDDE</sequence>
<evidence type="ECO:0000313" key="2">
    <source>
        <dbReference type="Proteomes" id="UP000215914"/>
    </source>
</evidence>
<reference evidence="2" key="1">
    <citation type="journal article" date="2017" name="Nature">
        <title>The sunflower genome provides insights into oil metabolism, flowering and Asterid evolution.</title>
        <authorList>
            <person name="Badouin H."/>
            <person name="Gouzy J."/>
            <person name="Grassa C.J."/>
            <person name="Murat F."/>
            <person name="Staton S.E."/>
            <person name="Cottret L."/>
            <person name="Lelandais-Briere C."/>
            <person name="Owens G.L."/>
            <person name="Carrere S."/>
            <person name="Mayjonade B."/>
            <person name="Legrand L."/>
            <person name="Gill N."/>
            <person name="Kane N.C."/>
            <person name="Bowers J.E."/>
            <person name="Hubner S."/>
            <person name="Bellec A."/>
            <person name="Berard A."/>
            <person name="Berges H."/>
            <person name="Blanchet N."/>
            <person name="Boniface M.C."/>
            <person name="Brunel D."/>
            <person name="Catrice O."/>
            <person name="Chaidir N."/>
            <person name="Claudel C."/>
            <person name="Donnadieu C."/>
            <person name="Faraut T."/>
            <person name="Fievet G."/>
            <person name="Helmstetter N."/>
            <person name="King M."/>
            <person name="Knapp S.J."/>
            <person name="Lai Z."/>
            <person name="Le Paslier M.C."/>
            <person name="Lippi Y."/>
            <person name="Lorenzon L."/>
            <person name="Mandel J.R."/>
            <person name="Marage G."/>
            <person name="Marchand G."/>
            <person name="Marquand E."/>
            <person name="Bret-Mestries E."/>
            <person name="Morien E."/>
            <person name="Nambeesan S."/>
            <person name="Nguyen T."/>
            <person name="Pegot-Espagnet P."/>
            <person name="Pouilly N."/>
            <person name="Raftis F."/>
            <person name="Sallet E."/>
            <person name="Schiex T."/>
            <person name="Thomas J."/>
            <person name="Vandecasteele C."/>
            <person name="Vares D."/>
            <person name="Vear F."/>
            <person name="Vautrin S."/>
            <person name="Crespi M."/>
            <person name="Mangin B."/>
            <person name="Burke J.M."/>
            <person name="Salse J."/>
            <person name="Munos S."/>
            <person name="Vincourt P."/>
            <person name="Rieseberg L.H."/>
            <person name="Langlade N.B."/>
        </authorList>
    </citation>
    <scope>NUCLEOTIDE SEQUENCE [LARGE SCALE GENOMIC DNA]</scope>
    <source>
        <strain evidence="2">cv. SF193</strain>
    </source>
</reference>
<gene>
    <name evidence="1" type="ORF">HannXRQ_Chr13g0400421</name>
</gene>
<dbReference type="STRING" id="4232.A0A251SRD0"/>
<evidence type="ECO:0000313" key="1">
    <source>
        <dbReference type="EMBL" id="OTG01284.1"/>
    </source>
</evidence>
<accession>A0A251SRD0</accession>
<name>A0A251SRD0_HELAN</name>
<dbReference type="Pfam" id="PF04827">
    <property type="entry name" value="Plant_tran"/>
    <property type="match status" value="1"/>
</dbReference>
<dbReference type="EMBL" id="CM007902">
    <property type="protein sequence ID" value="OTG01284.1"/>
    <property type="molecule type" value="Genomic_DNA"/>
</dbReference>
<proteinExistence type="predicted"/>
<dbReference type="Proteomes" id="UP000215914">
    <property type="component" value="Chromosome 13"/>
</dbReference>
<dbReference type="InParanoid" id="A0A251SRD0"/>